<dbReference type="EMBL" id="CAKOFQ010007962">
    <property type="protein sequence ID" value="CAH2010317.1"/>
    <property type="molecule type" value="Genomic_DNA"/>
</dbReference>
<reference evidence="1" key="1">
    <citation type="submission" date="2022-03" db="EMBL/GenBank/DDBJ databases">
        <authorList>
            <person name="Sayadi A."/>
        </authorList>
    </citation>
    <scope>NUCLEOTIDE SEQUENCE</scope>
</reference>
<proteinExistence type="predicted"/>
<evidence type="ECO:0000313" key="2">
    <source>
        <dbReference type="Proteomes" id="UP001152888"/>
    </source>
</evidence>
<dbReference type="AlphaFoldDB" id="A0A9P0M6Y1"/>
<protein>
    <submittedName>
        <fullName evidence="1">Uncharacterized protein</fullName>
    </submittedName>
</protein>
<name>A0A9P0M6Y1_ACAOB</name>
<gene>
    <name evidence="1" type="ORF">ACAOBT_LOCUS31440</name>
</gene>
<keyword evidence="2" id="KW-1185">Reference proteome</keyword>
<organism evidence="1 2">
    <name type="scientific">Acanthoscelides obtectus</name>
    <name type="common">Bean weevil</name>
    <name type="synonym">Bruchus obtectus</name>
    <dbReference type="NCBI Taxonomy" id="200917"/>
    <lineage>
        <taxon>Eukaryota</taxon>
        <taxon>Metazoa</taxon>
        <taxon>Ecdysozoa</taxon>
        <taxon>Arthropoda</taxon>
        <taxon>Hexapoda</taxon>
        <taxon>Insecta</taxon>
        <taxon>Pterygota</taxon>
        <taxon>Neoptera</taxon>
        <taxon>Endopterygota</taxon>
        <taxon>Coleoptera</taxon>
        <taxon>Polyphaga</taxon>
        <taxon>Cucujiformia</taxon>
        <taxon>Chrysomeloidea</taxon>
        <taxon>Chrysomelidae</taxon>
        <taxon>Bruchinae</taxon>
        <taxon>Bruchini</taxon>
        <taxon>Acanthoscelides</taxon>
    </lineage>
</organism>
<dbReference type="Proteomes" id="UP001152888">
    <property type="component" value="Unassembled WGS sequence"/>
</dbReference>
<accession>A0A9P0M6Y1</accession>
<comment type="caution">
    <text evidence="1">The sequence shown here is derived from an EMBL/GenBank/DDBJ whole genome shotgun (WGS) entry which is preliminary data.</text>
</comment>
<evidence type="ECO:0000313" key="1">
    <source>
        <dbReference type="EMBL" id="CAH2010317.1"/>
    </source>
</evidence>
<sequence>MSSTLNYDVISRILFYSKVNDQ</sequence>